<evidence type="ECO:0000256" key="8">
    <source>
        <dbReference type="ARBA" id="ARBA00023242"/>
    </source>
</evidence>
<gene>
    <name evidence="11" type="ORF">F503_07695</name>
</gene>
<name>S3BSG9_OPHP1</name>
<evidence type="ECO:0000256" key="6">
    <source>
        <dbReference type="ARBA" id="ARBA00022771"/>
    </source>
</evidence>
<protein>
    <submittedName>
        <fullName evidence="11">Zinc finger protein</fullName>
    </submittedName>
</protein>
<keyword evidence="4" id="KW-0690">Ribosome biogenesis</keyword>
<dbReference type="InterPro" id="IPR051879">
    <property type="entry name" value="C2H2-ZF_Maturation_Protein"/>
</dbReference>
<evidence type="ECO:0000313" key="11">
    <source>
        <dbReference type="EMBL" id="EPE03392.1"/>
    </source>
</evidence>
<dbReference type="HOGENOM" id="CLU_117291_2_1_1"/>
<comment type="similarity">
    <text evidence="9">Belongs to the ZNF593/BUD20 C2H2-type zinc-finger protein family.</text>
</comment>
<dbReference type="InterPro" id="IPR036236">
    <property type="entry name" value="Znf_C2H2_sf"/>
</dbReference>
<dbReference type="EMBL" id="KE148168">
    <property type="protein sequence ID" value="EPE03392.1"/>
    <property type="molecule type" value="Genomic_DNA"/>
</dbReference>
<dbReference type="OMA" id="VNMLKFM"/>
<keyword evidence="7" id="KW-0862">Zinc</keyword>
<reference evidence="11 12" key="1">
    <citation type="journal article" date="2013" name="BMC Genomics">
        <title>The genome and transcriptome of the pine saprophyte Ophiostoma piceae, and a comparison with the bark beetle-associated pine pathogen Grosmannia clavigera.</title>
        <authorList>
            <person name="Haridas S."/>
            <person name="Wang Y."/>
            <person name="Lim L."/>
            <person name="Massoumi Alamouti S."/>
            <person name="Jackman S."/>
            <person name="Docking R."/>
            <person name="Robertson G."/>
            <person name="Birol I."/>
            <person name="Bohlmann J."/>
            <person name="Breuil C."/>
        </authorList>
    </citation>
    <scope>NUCLEOTIDE SEQUENCE [LARGE SCALE GENOMIC DNA]</scope>
    <source>
        <strain evidence="11 12">UAMH 11346</strain>
    </source>
</reference>
<sequence length="142" mass="15521">MGIANKKTLTKTRRYTRDVDQIAKDLMSPAHLDRYKATKASEDLPGLGKHYCVACSRWLENQFALDCHLRGKPHKRRLKQLADGVYTQREAEAAVGKHTDNSAQTKIFVKPLAVGATGDNAAEADVSVPQTTPTVTGDVAMA</sequence>
<comment type="subcellular location">
    <subcellularLocation>
        <location evidence="2">Cytoplasm</location>
    </subcellularLocation>
    <subcellularLocation>
        <location evidence="1">Nucleus</location>
    </subcellularLocation>
</comment>
<dbReference type="OrthoDB" id="24683at2759"/>
<evidence type="ECO:0000256" key="4">
    <source>
        <dbReference type="ARBA" id="ARBA00022517"/>
    </source>
</evidence>
<dbReference type="GO" id="GO:0042254">
    <property type="term" value="P:ribosome biogenesis"/>
    <property type="evidence" value="ECO:0007669"/>
    <property type="project" value="UniProtKB-KW"/>
</dbReference>
<dbReference type="GO" id="GO:0043021">
    <property type="term" value="F:ribonucleoprotein complex binding"/>
    <property type="evidence" value="ECO:0007669"/>
    <property type="project" value="UniProtKB-ARBA"/>
</dbReference>
<dbReference type="AlphaFoldDB" id="S3BSG9"/>
<keyword evidence="3" id="KW-0963">Cytoplasm</keyword>
<dbReference type="GO" id="GO:0005634">
    <property type="term" value="C:nucleus"/>
    <property type="evidence" value="ECO:0007669"/>
    <property type="project" value="UniProtKB-SubCell"/>
</dbReference>
<dbReference type="Gene3D" id="3.30.160.60">
    <property type="entry name" value="Classic Zinc Finger"/>
    <property type="match status" value="1"/>
</dbReference>
<dbReference type="Pfam" id="PF12171">
    <property type="entry name" value="zf-C2H2_jaz"/>
    <property type="match status" value="1"/>
</dbReference>
<evidence type="ECO:0000259" key="10">
    <source>
        <dbReference type="SMART" id="SM00451"/>
    </source>
</evidence>
<dbReference type="InterPro" id="IPR022755">
    <property type="entry name" value="Znf_C2H2_jaz"/>
</dbReference>
<dbReference type="FunFam" id="3.30.160.60:FF:000299">
    <property type="entry name" value="Zinc finger protein 593"/>
    <property type="match status" value="1"/>
</dbReference>
<dbReference type="GO" id="GO:0003676">
    <property type="term" value="F:nucleic acid binding"/>
    <property type="evidence" value="ECO:0007669"/>
    <property type="project" value="InterPro"/>
</dbReference>
<dbReference type="SMART" id="SM00451">
    <property type="entry name" value="ZnF_U1"/>
    <property type="match status" value="1"/>
</dbReference>
<dbReference type="GO" id="GO:0005737">
    <property type="term" value="C:cytoplasm"/>
    <property type="evidence" value="ECO:0007669"/>
    <property type="project" value="UniProtKB-SubCell"/>
</dbReference>
<dbReference type="PANTHER" id="PTHR46095:SF1">
    <property type="entry name" value="ZINC FINGER PROTEIN 593"/>
    <property type="match status" value="1"/>
</dbReference>
<dbReference type="eggNOG" id="KOG3408">
    <property type="taxonomic scope" value="Eukaryota"/>
</dbReference>
<keyword evidence="6" id="KW-0863">Zinc-finger</keyword>
<evidence type="ECO:0000313" key="12">
    <source>
        <dbReference type="Proteomes" id="UP000016923"/>
    </source>
</evidence>
<evidence type="ECO:0000256" key="2">
    <source>
        <dbReference type="ARBA" id="ARBA00004496"/>
    </source>
</evidence>
<organism evidence="11 12">
    <name type="scientific">Ophiostoma piceae (strain UAMH 11346)</name>
    <name type="common">Sap stain fungus</name>
    <dbReference type="NCBI Taxonomy" id="1262450"/>
    <lineage>
        <taxon>Eukaryota</taxon>
        <taxon>Fungi</taxon>
        <taxon>Dikarya</taxon>
        <taxon>Ascomycota</taxon>
        <taxon>Pezizomycotina</taxon>
        <taxon>Sordariomycetes</taxon>
        <taxon>Sordariomycetidae</taxon>
        <taxon>Ophiostomatales</taxon>
        <taxon>Ophiostomataceae</taxon>
        <taxon>Ophiostoma</taxon>
    </lineage>
</organism>
<evidence type="ECO:0000256" key="1">
    <source>
        <dbReference type="ARBA" id="ARBA00004123"/>
    </source>
</evidence>
<evidence type="ECO:0000256" key="9">
    <source>
        <dbReference type="ARBA" id="ARBA00038064"/>
    </source>
</evidence>
<evidence type="ECO:0000256" key="5">
    <source>
        <dbReference type="ARBA" id="ARBA00022723"/>
    </source>
</evidence>
<dbReference type="PANTHER" id="PTHR46095">
    <property type="entry name" value="ZINC FINGER PROTEIN 593"/>
    <property type="match status" value="1"/>
</dbReference>
<accession>S3BSG9</accession>
<dbReference type="STRING" id="1262450.S3BSG9"/>
<keyword evidence="5" id="KW-0479">Metal-binding</keyword>
<dbReference type="InterPro" id="IPR003604">
    <property type="entry name" value="Matrin/U1-like-C_Znf_C2H2"/>
</dbReference>
<keyword evidence="8" id="KW-0539">Nucleus</keyword>
<proteinExistence type="inferred from homology"/>
<dbReference type="Proteomes" id="UP000016923">
    <property type="component" value="Unassembled WGS sequence"/>
</dbReference>
<dbReference type="SUPFAM" id="SSF57667">
    <property type="entry name" value="beta-beta-alpha zinc fingers"/>
    <property type="match status" value="1"/>
</dbReference>
<feature type="domain" description="U1-type" evidence="10">
    <location>
        <begin position="47"/>
        <end position="81"/>
    </location>
</feature>
<dbReference type="GO" id="GO:0008270">
    <property type="term" value="F:zinc ion binding"/>
    <property type="evidence" value="ECO:0007669"/>
    <property type="project" value="UniProtKB-KW"/>
</dbReference>
<keyword evidence="12" id="KW-1185">Reference proteome</keyword>
<dbReference type="VEuPathDB" id="FungiDB:F503_07695"/>
<evidence type="ECO:0000256" key="7">
    <source>
        <dbReference type="ARBA" id="ARBA00022833"/>
    </source>
</evidence>
<evidence type="ECO:0000256" key="3">
    <source>
        <dbReference type="ARBA" id="ARBA00022490"/>
    </source>
</evidence>